<dbReference type="GO" id="GO:0019957">
    <property type="term" value="F:C-C chemokine binding"/>
    <property type="evidence" value="ECO:0007669"/>
    <property type="project" value="TreeGrafter"/>
</dbReference>
<keyword evidence="6" id="KW-0297">G-protein coupled receptor</keyword>
<dbReference type="PROSITE" id="PS50262">
    <property type="entry name" value="G_PROTEIN_RECEP_F1_2"/>
    <property type="match status" value="1"/>
</dbReference>
<evidence type="ECO:0000256" key="13">
    <source>
        <dbReference type="SAM" id="Phobius"/>
    </source>
</evidence>
<gene>
    <name evidence="16" type="primary">BDKRB1</name>
</gene>
<keyword evidence="3" id="KW-1003">Cell membrane</keyword>
<dbReference type="GO" id="GO:0009897">
    <property type="term" value="C:external side of plasma membrane"/>
    <property type="evidence" value="ECO:0007669"/>
    <property type="project" value="TreeGrafter"/>
</dbReference>
<dbReference type="Gene3D" id="1.20.1070.10">
    <property type="entry name" value="Rhodopsin 7-helix transmembrane proteins"/>
    <property type="match status" value="1"/>
</dbReference>
<reference evidence="16" key="1">
    <citation type="submission" date="2025-08" db="UniProtKB">
        <authorList>
            <consortium name="RefSeq"/>
        </authorList>
    </citation>
    <scope>IDENTIFICATION</scope>
</reference>
<feature type="transmembrane region" description="Helical" evidence="13">
    <location>
        <begin position="113"/>
        <end position="131"/>
    </location>
</feature>
<proteinExistence type="predicted"/>
<dbReference type="InterPro" id="IPR050119">
    <property type="entry name" value="CCR1-9-like"/>
</dbReference>
<organism evidence="15 16">
    <name type="scientific">Erinaceus europaeus</name>
    <name type="common">Western European hedgehog</name>
    <dbReference type="NCBI Taxonomy" id="9365"/>
    <lineage>
        <taxon>Eukaryota</taxon>
        <taxon>Metazoa</taxon>
        <taxon>Chordata</taxon>
        <taxon>Craniata</taxon>
        <taxon>Vertebrata</taxon>
        <taxon>Euteleostomi</taxon>
        <taxon>Mammalia</taxon>
        <taxon>Eutheria</taxon>
        <taxon>Laurasiatheria</taxon>
        <taxon>Eulipotyphla</taxon>
        <taxon>Erinaceidae</taxon>
        <taxon>Erinaceinae</taxon>
        <taxon>Erinaceus</taxon>
    </lineage>
</organism>
<keyword evidence="7 13" id="KW-0472">Membrane</keyword>
<evidence type="ECO:0000256" key="2">
    <source>
        <dbReference type="ARBA" id="ARBA00021062"/>
    </source>
</evidence>
<dbReference type="GO" id="GO:0019722">
    <property type="term" value="P:calcium-mediated signaling"/>
    <property type="evidence" value="ECO:0007669"/>
    <property type="project" value="TreeGrafter"/>
</dbReference>
<dbReference type="PRINTS" id="PR00993">
    <property type="entry name" value="BRADYKINNB1R"/>
</dbReference>
<dbReference type="PRINTS" id="PR00237">
    <property type="entry name" value="GPCRRHODOPSN"/>
</dbReference>
<feature type="transmembrane region" description="Helical" evidence="13">
    <location>
        <begin position="41"/>
        <end position="62"/>
    </location>
</feature>
<dbReference type="Pfam" id="PF00001">
    <property type="entry name" value="7tm_1"/>
    <property type="match status" value="1"/>
</dbReference>
<keyword evidence="11" id="KW-0807">Transducer</keyword>
<evidence type="ECO:0000256" key="4">
    <source>
        <dbReference type="ARBA" id="ARBA00022692"/>
    </source>
</evidence>
<dbReference type="GO" id="GO:0006955">
    <property type="term" value="P:immune response"/>
    <property type="evidence" value="ECO:0007669"/>
    <property type="project" value="TreeGrafter"/>
</dbReference>
<evidence type="ECO:0000256" key="9">
    <source>
        <dbReference type="ARBA" id="ARBA00023170"/>
    </source>
</evidence>
<dbReference type="InterPro" id="IPR000276">
    <property type="entry name" value="GPCR_Rhodpsn"/>
</dbReference>
<accession>A0A1S3A4D3</accession>
<evidence type="ECO:0000313" key="16">
    <source>
        <dbReference type="RefSeq" id="XP_007529160.1"/>
    </source>
</evidence>
<dbReference type="CTD" id="623"/>
<dbReference type="GO" id="GO:0060326">
    <property type="term" value="P:cell chemotaxis"/>
    <property type="evidence" value="ECO:0007669"/>
    <property type="project" value="TreeGrafter"/>
</dbReference>
<keyword evidence="10" id="KW-0325">Glycoprotein</keyword>
<dbReference type="GeneID" id="103118880"/>
<dbReference type="InterPro" id="IPR017452">
    <property type="entry name" value="GPCR_Rhodpsn_7TM"/>
</dbReference>
<dbReference type="InterPro" id="IPR000496">
    <property type="entry name" value="Brdyknn_rcpt"/>
</dbReference>
<dbReference type="PANTHER" id="PTHR10489:SF957">
    <property type="entry name" value="B2 BRADYKININ RECEPTOR"/>
    <property type="match status" value="1"/>
</dbReference>
<dbReference type="GO" id="GO:0006954">
    <property type="term" value="P:inflammatory response"/>
    <property type="evidence" value="ECO:0007669"/>
    <property type="project" value="InterPro"/>
</dbReference>
<comment type="function">
    <text evidence="12">This is a receptor for bradykinin. Could be a factor in chronic pain and inflammation.</text>
</comment>
<evidence type="ECO:0000256" key="3">
    <source>
        <dbReference type="ARBA" id="ARBA00022475"/>
    </source>
</evidence>
<feature type="transmembrane region" description="Helical" evidence="13">
    <location>
        <begin position="152"/>
        <end position="172"/>
    </location>
</feature>
<evidence type="ECO:0000256" key="6">
    <source>
        <dbReference type="ARBA" id="ARBA00023040"/>
    </source>
</evidence>
<feature type="transmembrane region" description="Helical" evidence="13">
    <location>
        <begin position="74"/>
        <end position="93"/>
    </location>
</feature>
<dbReference type="Proteomes" id="UP001652624">
    <property type="component" value="Chromosome 22"/>
</dbReference>
<protein>
    <recommendedName>
        <fullName evidence="2">B1 bradykinin receptor</fullName>
    </recommendedName>
</protein>
<dbReference type="PANTHER" id="PTHR10489">
    <property type="entry name" value="CELL ADHESION MOLECULE"/>
    <property type="match status" value="1"/>
</dbReference>
<dbReference type="InterPro" id="IPR001186">
    <property type="entry name" value="Brdyknn_1_rcpt"/>
</dbReference>
<evidence type="ECO:0000256" key="10">
    <source>
        <dbReference type="ARBA" id="ARBA00023180"/>
    </source>
</evidence>
<evidence type="ECO:0000256" key="11">
    <source>
        <dbReference type="ARBA" id="ARBA00023224"/>
    </source>
</evidence>
<dbReference type="RefSeq" id="XP_007529160.1">
    <property type="nucleotide sequence ID" value="XM_007529098.2"/>
</dbReference>
<dbReference type="OrthoDB" id="6076970at2759"/>
<keyword evidence="5 13" id="KW-1133">Transmembrane helix</keyword>
<keyword evidence="9 16" id="KW-0675">Receptor</keyword>
<dbReference type="GO" id="GO:0007204">
    <property type="term" value="P:positive regulation of cytosolic calcium ion concentration"/>
    <property type="evidence" value="ECO:0007669"/>
    <property type="project" value="TreeGrafter"/>
</dbReference>
<dbReference type="InParanoid" id="A0A1S3A4D3"/>
<feature type="transmembrane region" description="Helical" evidence="13">
    <location>
        <begin position="295"/>
        <end position="318"/>
    </location>
</feature>
<evidence type="ECO:0000256" key="7">
    <source>
        <dbReference type="ARBA" id="ARBA00023136"/>
    </source>
</evidence>
<dbReference type="FunCoup" id="A0A1S3A4D3">
    <property type="interactions" value="440"/>
</dbReference>
<sequence>MASLPESQPSNLSQPGIPNATSCEGLAGGAWAQVHGLLPGLLAAVCTLGLVGNLLVLGVLLLPGRRLRPPEIYLANLAASDLVFVLGLPFWAWNVRRHFDWPFGGPLCRLVSGTMKANLFVSIFLVVAISHDRYRALVYPVASRRQRRRRRAQATCLLVWLLGGLLSVPTFLLRATREVPELAVRACVLQLPNRGPWHVARLLELTVLGFLLPLAALLFFNSHILASLRDGPGIRRSGSRGPRGAKSSALILALVAAFLVCWAPYHTFAFLEVLLRLQALGGCSWENFTDLGLQWANGLAFLNSCLNPVIYVFVGRLFRARVSELWKWCAPLAASPYRTVWRS</sequence>
<dbReference type="AlphaFoldDB" id="A0A1S3A4D3"/>
<dbReference type="PRINTS" id="PR00425">
    <property type="entry name" value="BRADYKININR"/>
</dbReference>
<keyword evidence="8" id="KW-1015">Disulfide bond</keyword>
<keyword evidence="15" id="KW-1185">Reference proteome</keyword>
<evidence type="ECO:0000313" key="15">
    <source>
        <dbReference type="Proteomes" id="UP001652624"/>
    </source>
</evidence>
<evidence type="ECO:0000256" key="8">
    <source>
        <dbReference type="ARBA" id="ARBA00023157"/>
    </source>
</evidence>
<dbReference type="GO" id="GO:0016493">
    <property type="term" value="F:C-C chemokine receptor activity"/>
    <property type="evidence" value="ECO:0007669"/>
    <property type="project" value="TreeGrafter"/>
</dbReference>
<dbReference type="GO" id="GO:0009612">
    <property type="term" value="P:response to mechanical stimulus"/>
    <property type="evidence" value="ECO:0007669"/>
    <property type="project" value="InterPro"/>
</dbReference>
<feature type="domain" description="G-protein coupled receptors family 1 profile" evidence="14">
    <location>
        <begin position="52"/>
        <end position="311"/>
    </location>
</feature>
<comment type="subcellular location">
    <subcellularLocation>
        <location evidence="1">Cell membrane</location>
        <topology evidence="1">Multi-pass membrane protein</topology>
    </subcellularLocation>
</comment>
<evidence type="ECO:0000256" key="1">
    <source>
        <dbReference type="ARBA" id="ARBA00004651"/>
    </source>
</evidence>
<evidence type="ECO:0000256" key="12">
    <source>
        <dbReference type="ARBA" id="ARBA00025112"/>
    </source>
</evidence>
<evidence type="ECO:0000256" key="5">
    <source>
        <dbReference type="ARBA" id="ARBA00022989"/>
    </source>
</evidence>
<name>A0A1S3A4D3_ERIEU</name>
<dbReference type="SUPFAM" id="SSF81321">
    <property type="entry name" value="Family A G protein-coupled receptor-like"/>
    <property type="match status" value="1"/>
</dbReference>
<feature type="transmembrane region" description="Helical" evidence="13">
    <location>
        <begin position="205"/>
        <end position="228"/>
    </location>
</feature>
<dbReference type="GO" id="GO:0004947">
    <property type="term" value="F:bradykinin receptor activity"/>
    <property type="evidence" value="ECO:0007669"/>
    <property type="project" value="InterPro"/>
</dbReference>
<feature type="transmembrane region" description="Helical" evidence="13">
    <location>
        <begin position="249"/>
        <end position="275"/>
    </location>
</feature>
<dbReference type="eggNOG" id="KOG3656">
    <property type="taxonomic scope" value="Eukaryota"/>
</dbReference>
<keyword evidence="4 13" id="KW-0812">Transmembrane</keyword>
<evidence type="ECO:0000259" key="14">
    <source>
        <dbReference type="PROSITE" id="PS50262"/>
    </source>
</evidence>